<dbReference type="PANTHER" id="PTHR30093:SF2">
    <property type="entry name" value="TYPE II SECRETION SYSTEM PROTEIN H"/>
    <property type="match status" value="1"/>
</dbReference>
<dbReference type="Pfam" id="PF07963">
    <property type="entry name" value="N_methyl"/>
    <property type="match status" value="1"/>
</dbReference>
<dbReference type="InterPro" id="IPR012902">
    <property type="entry name" value="N_methyl_site"/>
</dbReference>
<dbReference type="NCBIfam" id="TIGR02532">
    <property type="entry name" value="IV_pilin_GFxxxE"/>
    <property type="match status" value="1"/>
</dbReference>
<dbReference type="InterPro" id="IPR027558">
    <property type="entry name" value="Pre_pil_HX9DG_C"/>
</dbReference>
<dbReference type="PROSITE" id="PS00409">
    <property type="entry name" value="PROKAR_NTER_METHYL"/>
    <property type="match status" value="1"/>
</dbReference>
<name>A0A517PMA7_9PLAN</name>
<feature type="domain" description="DUF1559" evidence="1">
    <location>
        <begin position="31"/>
        <end position="280"/>
    </location>
</feature>
<keyword evidence="3" id="KW-1185">Reference proteome</keyword>
<sequence length="298" mass="32229">MKIKRGFTLIELLVVIAIIAILIALLLPAVQQARESARRSTCKNNLKQIGLALHNYHETHKVFPYGIDHRNGGCSGSPGLTYRFGWGTLILPFIDQANVYNKYNFSKNYNDSPNKAIDVVGFKVPSYQCPSDPQSDDRVNMTGAINNGGPGNKDDLGKTNYSGVADSVDWTCSDNTWPASVGNGIFYNRSRTKISDILDGASNTLMVGECTGGLTGSFDGNPYPVWNILDTAGGINGPHTTPGGGTWNLRTQEFSSWHTGGCHFVLGDGSVRFLSENIDQGTLSDLTTRQGGEVVGEF</sequence>
<dbReference type="OrthoDB" id="242858at2"/>
<accession>A0A517PMA7</accession>
<dbReference type="NCBIfam" id="TIGR04294">
    <property type="entry name" value="pre_pil_HX9DG"/>
    <property type="match status" value="1"/>
</dbReference>
<dbReference type="EMBL" id="CP036266">
    <property type="protein sequence ID" value="QDT20511.1"/>
    <property type="molecule type" value="Genomic_DNA"/>
</dbReference>
<dbReference type="InterPro" id="IPR011453">
    <property type="entry name" value="DUF1559"/>
</dbReference>
<proteinExistence type="predicted"/>
<reference evidence="2 3" key="1">
    <citation type="submission" date="2019-02" db="EMBL/GenBank/DDBJ databases">
        <title>Deep-cultivation of Planctomycetes and their phenomic and genomic characterization uncovers novel biology.</title>
        <authorList>
            <person name="Wiegand S."/>
            <person name="Jogler M."/>
            <person name="Boedeker C."/>
            <person name="Pinto D."/>
            <person name="Vollmers J."/>
            <person name="Rivas-Marin E."/>
            <person name="Kohn T."/>
            <person name="Peeters S.H."/>
            <person name="Heuer A."/>
            <person name="Rast P."/>
            <person name="Oberbeckmann S."/>
            <person name="Bunk B."/>
            <person name="Jeske O."/>
            <person name="Meyerdierks A."/>
            <person name="Storesund J.E."/>
            <person name="Kallscheuer N."/>
            <person name="Luecker S."/>
            <person name="Lage O.M."/>
            <person name="Pohl T."/>
            <person name="Merkel B.J."/>
            <person name="Hornburger P."/>
            <person name="Mueller R.-W."/>
            <person name="Bruemmer F."/>
            <person name="Labrenz M."/>
            <person name="Spormann A.M."/>
            <person name="Op den Camp H."/>
            <person name="Overmann J."/>
            <person name="Amann R."/>
            <person name="Jetten M.S.M."/>
            <person name="Mascher T."/>
            <person name="Medema M.H."/>
            <person name="Devos D.P."/>
            <person name="Kaster A.-K."/>
            <person name="Ovreas L."/>
            <person name="Rohde M."/>
            <person name="Galperin M.Y."/>
            <person name="Jogler C."/>
        </authorList>
    </citation>
    <scope>NUCLEOTIDE SEQUENCE [LARGE SCALE GENOMIC DNA]</scope>
    <source>
        <strain evidence="2 3">HG66A1</strain>
    </source>
</reference>
<dbReference type="Pfam" id="PF07596">
    <property type="entry name" value="SBP_bac_10"/>
    <property type="match status" value="1"/>
</dbReference>
<dbReference type="SUPFAM" id="SSF54523">
    <property type="entry name" value="Pili subunits"/>
    <property type="match status" value="1"/>
</dbReference>
<dbReference type="Proteomes" id="UP000320421">
    <property type="component" value="Chromosome"/>
</dbReference>
<dbReference type="InterPro" id="IPR045584">
    <property type="entry name" value="Pilin-like"/>
</dbReference>
<dbReference type="RefSeq" id="WP_145183426.1">
    <property type="nucleotide sequence ID" value="NZ_CP036266.1"/>
</dbReference>
<gene>
    <name evidence="2" type="primary">xcpT_25</name>
    <name evidence="2" type="ORF">HG66A1_22970</name>
</gene>
<dbReference type="Gene3D" id="3.30.700.10">
    <property type="entry name" value="Glycoprotein, Type 4 Pilin"/>
    <property type="match status" value="1"/>
</dbReference>
<evidence type="ECO:0000259" key="1">
    <source>
        <dbReference type="Pfam" id="PF07596"/>
    </source>
</evidence>
<organism evidence="2 3">
    <name type="scientific">Gimesia chilikensis</name>
    <dbReference type="NCBI Taxonomy" id="2605989"/>
    <lineage>
        <taxon>Bacteria</taxon>
        <taxon>Pseudomonadati</taxon>
        <taxon>Planctomycetota</taxon>
        <taxon>Planctomycetia</taxon>
        <taxon>Planctomycetales</taxon>
        <taxon>Planctomycetaceae</taxon>
        <taxon>Gimesia</taxon>
    </lineage>
</organism>
<dbReference type="AlphaFoldDB" id="A0A517PMA7"/>
<evidence type="ECO:0000313" key="3">
    <source>
        <dbReference type="Proteomes" id="UP000320421"/>
    </source>
</evidence>
<protein>
    <submittedName>
        <fullName evidence="2">Type II secretion system protein G</fullName>
    </submittedName>
</protein>
<dbReference type="PANTHER" id="PTHR30093">
    <property type="entry name" value="GENERAL SECRETION PATHWAY PROTEIN G"/>
    <property type="match status" value="1"/>
</dbReference>
<evidence type="ECO:0000313" key="2">
    <source>
        <dbReference type="EMBL" id="QDT20511.1"/>
    </source>
</evidence>